<reference evidence="2" key="1">
    <citation type="submission" date="2024-06" db="EMBL/GenBank/DDBJ databases">
        <authorList>
            <consortium name="consrtm"/>
            <person name="Uemura M."/>
            <person name="Terahara T."/>
        </authorList>
    </citation>
    <scope>NUCLEOTIDE SEQUENCE</scope>
    <source>
        <strain evidence="2">KM77-8</strain>
    </source>
</reference>
<evidence type="ECO:0000256" key="1">
    <source>
        <dbReference type="SAM" id="MobiDB-lite"/>
    </source>
</evidence>
<feature type="region of interest" description="Disordered" evidence="1">
    <location>
        <begin position="1"/>
        <end position="130"/>
    </location>
</feature>
<proteinExistence type="predicted"/>
<name>A0AAT9HFU1_9ACTN</name>
<evidence type="ECO:0000313" key="2">
    <source>
        <dbReference type="EMBL" id="BFO16277.1"/>
    </source>
</evidence>
<accession>A0AAT9HFU1</accession>
<reference evidence="2" key="2">
    <citation type="submission" date="2024-07" db="EMBL/GenBank/DDBJ databases">
        <title>Streptomyces haneummycinica sp. nov., a new antibiotic-producing actinobacterium isolated from marine sediment.</title>
        <authorList>
            <person name="Uemura M."/>
            <person name="Hamada M."/>
            <person name="Hirano S."/>
            <person name="Kobayashi K."/>
            <person name="Ohshiro T."/>
            <person name="Kobayashi T."/>
            <person name="Terahara T."/>
        </authorList>
    </citation>
    <scope>NUCLEOTIDE SEQUENCE</scope>
    <source>
        <strain evidence="2">KM77-8</strain>
    </source>
</reference>
<feature type="compositionally biased region" description="Gly residues" evidence="1">
    <location>
        <begin position="64"/>
        <end position="74"/>
    </location>
</feature>
<dbReference type="AlphaFoldDB" id="A0AAT9HFU1"/>
<feature type="region of interest" description="Disordered" evidence="1">
    <location>
        <begin position="144"/>
        <end position="167"/>
    </location>
</feature>
<sequence>MGRQQMGQGRGAGPPQPVEQRVRRGAGPAVGEAVRDDHEEAVPSPLEEFTDPGRGPRPAPAQRGGAGGRQGQGQGAYAPEGAAVFGGRGQARGLLVPDGHGGGVVDEEDQVERAGGRGAEPGQPQSVGDPALRRGLLVQFHGGVRGHTAGQPVQGDGQFGRAAAGAR</sequence>
<gene>
    <name evidence="2" type="ORF">SHKM778_26650</name>
</gene>
<dbReference type="EMBL" id="AP035768">
    <property type="protein sequence ID" value="BFO16277.1"/>
    <property type="molecule type" value="Genomic_DNA"/>
</dbReference>
<protein>
    <submittedName>
        <fullName evidence="2">Uncharacterized protein</fullName>
    </submittedName>
</protein>
<organism evidence="2">
    <name type="scientific">Streptomyces haneummycinicus</name>
    <dbReference type="NCBI Taxonomy" id="3074435"/>
    <lineage>
        <taxon>Bacteria</taxon>
        <taxon>Bacillati</taxon>
        <taxon>Actinomycetota</taxon>
        <taxon>Actinomycetes</taxon>
        <taxon>Kitasatosporales</taxon>
        <taxon>Streptomycetaceae</taxon>
        <taxon>Streptomyces</taxon>
    </lineage>
</organism>